<organism evidence="1 2">
    <name type="scientific">Enterobacter hormaechei</name>
    <dbReference type="NCBI Taxonomy" id="158836"/>
    <lineage>
        <taxon>Bacteria</taxon>
        <taxon>Pseudomonadati</taxon>
        <taxon>Pseudomonadota</taxon>
        <taxon>Gammaproteobacteria</taxon>
        <taxon>Enterobacterales</taxon>
        <taxon>Enterobacteriaceae</taxon>
        <taxon>Enterobacter</taxon>
        <taxon>Enterobacter cloacae complex</taxon>
    </lineage>
</organism>
<dbReference type="Proteomes" id="UP000476281">
    <property type="component" value="Unassembled WGS sequence"/>
</dbReference>
<feature type="non-terminal residue" evidence="1">
    <location>
        <position position="25"/>
    </location>
</feature>
<name>A0A6L3Y3X3_9ENTR</name>
<proteinExistence type="predicted"/>
<dbReference type="AlphaFoldDB" id="A0A6L3Y3X3"/>
<reference evidence="1 2" key="1">
    <citation type="submission" date="2019-09" db="EMBL/GenBank/DDBJ databases">
        <title>Reversal of blaTEM antimicrobial resistance by CRISPR-Cas9 in clinical E. coli and other Enterobacteriaceae strains.</title>
        <authorList>
            <person name="Tagliaferri T."/>
            <person name="Guimaraes N."/>
            <person name="Pereira M."/>
            <person name="Felicori L."/>
            <person name="Horz H.-P."/>
            <person name="Santos S."/>
            <person name="Mendes T."/>
        </authorList>
    </citation>
    <scope>NUCLEOTIDE SEQUENCE [LARGE SCALE GENOMIC DNA]</scope>
    <source>
        <strain evidence="1 2">E2_blaTEM_MG</strain>
    </source>
</reference>
<sequence>MKTLFLMLLFLTAFAHADEIGSQYK</sequence>
<protein>
    <submittedName>
        <fullName evidence="1">Sel1 repeat family protein</fullName>
    </submittedName>
</protein>
<evidence type="ECO:0000313" key="2">
    <source>
        <dbReference type="Proteomes" id="UP000476281"/>
    </source>
</evidence>
<dbReference type="EMBL" id="WBSZ01000005">
    <property type="protein sequence ID" value="KAB2529385.1"/>
    <property type="molecule type" value="Genomic_DNA"/>
</dbReference>
<evidence type="ECO:0000313" key="1">
    <source>
        <dbReference type="EMBL" id="KAB2529385.1"/>
    </source>
</evidence>
<comment type="caution">
    <text evidence="1">The sequence shown here is derived from an EMBL/GenBank/DDBJ whole genome shotgun (WGS) entry which is preliminary data.</text>
</comment>
<accession>A0A6L3Y3X3</accession>
<gene>
    <name evidence="1" type="ORF">F9C29_01025</name>
</gene>